<organism evidence="1 2">
    <name type="scientific">Paenochrobactrum gallinarii</name>
    <dbReference type="NCBI Taxonomy" id="643673"/>
    <lineage>
        <taxon>Bacteria</taxon>
        <taxon>Pseudomonadati</taxon>
        <taxon>Pseudomonadota</taxon>
        <taxon>Alphaproteobacteria</taxon>
        <taxon>Hyphomicrobiales</taxon>
        <taxon>Brucellaceae</taxon>
        <taxon>Paenochrobactrum</taxon>
    </lineage>
</organism>
<reference evidence="1 2" key="1">
    <citation type="submission" date="2020-08" db="EMBL/GenBank/DDBJ databases">
        <title>Genomic Encyclopedia of Type Strains, Phase IV (KMG-IV): sequencing the most valuable type-strain genomes for metagenomic binning, comparative biology and taxonomic classification.</title>
        <authorList>
            <person name="Goeker M."/>
        </authorList>
    </citation>
    <scope>NUCLEOTIDE SEQUENCE [LARGE SCALE GENOMIC DNA]</scope>
    <source>
        <strain evidence="1 2">DSM 22336</strain>
    </source>
</reference>
<protein>
    <recommendedName>
        <fullName evidence="3">IS3 family transposase</fullName>
    </recommendedName>
</protein>
<name>A0A841LWE7_9HYPH</name>
<evidence type="ECO:0008006" key="3">
    <source>
        <dbReference type="Google" id="ProtNLM"/>
    </source>
</evidence>
<dbReference type="AlphaFoldDB" id="A0A841LWE7"/>
<sequence length="45" mass="5466">MSQRRACVVLSIDRSSVRYRRRRPDDAHIREAMKQVASERRRFGY</sequence>
<evidence type="ECO:0000313" key="2">
    <source>
        <dbReference type="Proteomes" id="UP000555393"/>
    </source>
</evidence>
<dbReference type="EMBL" id="JACIIU010000075">
    <property type="protein sequence ID" value="MBB6262715.1"/>
    <property type="molecule type" value="Genomic_DNA"/>
</dbReference>
<dbReference type="Proteomes" id="UP000555393">
    <property type="component" value="Unassembled WGS sequence"/>
</dbReference>
<accession>A0A841LWE7</accession>
<evidence type="ECO:0000313" key="1">
    <source>
        <dbReference type="EMBL" id="MBB6262715.1"/>
    </source>
</evidence>
<gene>
    <name evidence="1" type="ORF">FHS77_003303</name>
</gene>
<proteinExistence type="predicted"/>
<comment type="caution">
    <text evidence="1">The sequence shown here is derived from an EMBL/GenBank/DDBJ whole genome shotgun (WGS) entry which is preliminary data.</text>
</comment>
<keyword evidence="2" id="KW-1185">Reference proteome</keyword>